<evidence type="ECO:0000313" key="7">
    <source>
        <dbReference type="Proteomes" id="UP000504609"/>
    </source>
</evidence>
<keyword evidence="7" id="KW-1185">Reference proteome</keyword>
<dbReference type="InterPro" id="IPR015943">
    <property type="entry name" value="WD40/YVTN_repeat-like_dom_sf"/>
</dbReference>
<dbReference type="PANTHER" id="PTHR10644">
    <property type="entry name" value="DNA REPAIR/RNA PROCESSING CPSF FAMILY"/>
    <property type="match status" value="1"/>
</dbReference>
<dbReference type="FunFam" id="2.130.10.10:FF:000437">
    <property type="entry name" value="cleavage and polyadenylation specificity factor subunit 1"/>
    <property type="match status" value="1"/>
</dbReference>
<reference evidence="8" key="1">
    <citation type="submission" date="2025-08" db="UniProtKB">
        <authorList>
            <consortium name="RefSeq"/>
        </authorList>
    </citation>
    <scope>IDENTIFICATION</scope>
    <source>
        <tissue evidence="8">Young leaves</tissue>
    </source>
</reference>
<dbReference type="GO" id="GO:0005634">
    <property type="term" value="C:nucleus"/>
    <property type="evidence" value="ECO:0007669"/>
    <property type="project" value="UniProtKB-SubCell"/>
</dbReference>
<dbReference type="Proteomes" id="UP000504609">
    <property type="component" value="Unplaced"/>
</dbReference>
<feature type="domain" description="RSE1/DDB1/CPSF1 first beta-propeller" evidence="5">
    <location>
        <begin position="40"/>
        <end position="179"/>
    </location>
</feature>
<dbReference type="InterPro" id="IPR004871">
    <property type="entry name" value="RSE1/DDB1/CPSF1_C"/>
</dbReference>
<protein>
    <submittedName>
        <fullName evidence="8">Cleavage and polyadenylation specificity factor subunit 1 isoform X2</fullName>
    </submittedName>
</protein>
<feature type="region of interest" description="Disordered" evidence="3">
    <location>
        <begin position="564"/>
        <end position="586"/>
    </location>
</feature>
<dbReference type="AlphaFoldDB" id="A0A6J1F3B1"/>
<organism evidence="7 8">
    <name type="scientific">Cucurbita moschata</name>
    <name type="common">Winter crookneck squash</name>
    <name type="synonym">Cucurbita pepo var. moschata</name>
    <dbReference type="NCBI Taxonomy" id="3662"/>
    <lineage>
        <taxon>Eukaryota</taxon>
        <taxon>Viridiplantae</taxon>
        <taxon>Streptophyta</taxon>
        <taxon>Embryophyta</taxon>
        <taxon>Tracheophyta</taxon>
        <taxon>Spermatophyta</taxon>
        <taxon>Magnoliopsida</taxon>
        <taxon>eudicotyledons</taxon>
        <taxon>Gunneridae</taxon>
        <taxon>Pentapetalae</taxon>
        <taxon>rosids</taxon>
        <taxon>fabids</taxon>
        <taxon>Cucurbitales</taxon>
        <taxon>Cucurbitaceae</taxon>
        <taxon>Cucurbiteae</taxon>
        <taxon>Cucurbita</taxon>
    </lineage>
</organism>
<dbReference type="Pfam" id="PF03178">
    <property type="entry name" value="CPSF_A"/>
    <property type="match status" value="1"/>
</dbReference>
<dbReference type="GO" id="GO:0003676">
    <property type="term" value="F:nucleic acid binding"/>
    <property type="evidence" value="ECO:0007669"/>
    <property type="project" value="InterPro"/>
</dbReference>
<dbReference type="GeneID" id="111439584"/>
<evidence type="ECO:0000259" key="4">
    <source>
        <dbReference type="Pfam" id="PF03178"/>
    </source>
</evidence>
<evidence type="ECO:0000259" key="5">
    <source>
        <dbReference type="Pfam" id="PF10433"/>
    </source>
</evidence>
<dbReference type="InterPro" id="IPR018846">
    <property type="entry name" value="Beta-prop_RSE1/DDB1/CPSF1_1st"/>
</dbReference>
<sequence length="1192" mass="130518">MVILHEQELTWAGRVAWKHHTCMISALSISTTLKQHPLIWSANNLPHDAYKLLAVPSPIGGVLVVSANSIHYLSQSASCMLALNNYAVSPDSSQDMPRSNFNVELDAAHATWLLNDVALLSTKTGELLLLALVYDGRVVQRLDLSKSKASVLTSGIASIGSSLFFLGSRLGDSLLVQFSCGVGSSGLASSLKDEVGDIEVDAPTSKRMRRSSSDALQDMVGGDELSLYGVSNNTESAQKSFSFAVRDSLINIGPLKDFSYGLRINADANATGIAKQSNYELVCCSGNGKNGALCILRQSIRPEMITEVELPGCKGIWTVYHKNTRGSSADSSRMLSDDDEYHAYLIISLEARTMVLETGDLLTEVTESVDYFVQGRTIAAGNLFGRRRVIQVYETGARVLDGSFMTQDLNLVVPGNESGNGPEGCTVLSASISDPYVLLTMTDGSIRLLVGDPSSCSVSVSAPAAFGSSKKCVSCCTLYHDKGIEPWLRMTSTDAWLSTGVGETIDGTDGSLQDQGDIYCVACYDSGDLEIFDVPNFTSVFYVDKFVSGKSHLVDFQISDSQKSSERLDGNSQELNNNGRNESSQNMKVTEVAMQRWSGQHSRPFLFGILTDGTILCYHAYLFESSDTASKIDDSVSMENSSSNMSSSRLRNLRFLRVPLDIQGRDDMPNGALSRRLSIFKNISGYQGLFLCGSRPAWFMVFRERLRIHPQLCDGPIVAFTVLHNVNCNHGLIYVTSQGVLKICQLPSTSNYDNYWPVQKVPLKGTPHQVTYFHEKNLYPVIISAPVHKPLNQVLSSMVDQDAGHVENHNLSADELQQTYSVEEFEIRILEPEKSGGPWQTRATIAMHSSENALTIRVVTLLNTTTKENEILLAVGTAYVQGEDVAARGRVLLFSVGKDADNSQTLVSEVYSKELKGAISALASLQGHLLIASGPKIILHKWTGAELNGIAFYDVPPLYVVSLNIVKNFILLGDIHKSIYFLSWKEQGAQLSLLAKDFGSLDCFATEFLIDGSTLSLTVSDDQKNIQIFYYAPKSTESWKGQKLLSRAEFHVGAHVTKFLRLQMLSTTSDRGSSTVSDKTNRFALLFGTLDGSIGCIAPLDELTFRRLQSLQKKLVDAVPHVGGLNPRSFRQFHSNGKVHRSGPDSIVDCELLCHYEMIPLEEQLEIAQQIGTTRSQILSNLNDLSLGTSFL</sequence>
<comment type="subcellular location">
    <subcellularLocation>
        <location evidence="1">Nucleus</location>
    </subcellularLocation>
</comment>
<dbReference type="RefSeq" id="XP_022932968.1">
    <property type="nucleotide sequence ID" value="XM_023077200.1"/>
</dbReference>
<dbReference type="Pfam" id="PF10433">
    <property type="entry name" value="Beta-prop_RSE1_1st"/>
    <property type="match status" value="1"/>
</dbReference>
<name>A0A6J1F3B1_CUCMO</name>
<proteinExistence type="predicted"/>
<gene>
    <name evidence="8" type="primary">LOC111439584</name>
</gene>
<accession>A0A6J1F3B1</accession>
<feature type="domain" description="RSE1/DDB1/CPSF1 second beta-propeller" evidence="6">
    <location>
        <begin position="302"/>
        <end position="746"/>
    </location>
</feature>
<dbReference type="Pfam" id="PF23726">
    <property type="entry name" value="Beta-prop_RSE1_2nd"/>
    <property type="match status" value="1"/>
</dbReference>
<evidence type="ECO:0000256" key="3">
    <source>
        <dbReference type="SAM" id="MobiDB-lite"/>
    </source>
</evidence>
<feature type="domain" description="RSE1/DDB1/CPSF1 C-terminal" evidence="4">
    <location>
        <begin position="825"/>
        <end position="1157"/>
    </location>
</feature>
<feature type="compositionally biased region" description="Polar residues" evidence="3">
    <location>
        <begin position="570"/>
        <end position="586"/>
    </location>
</feature>
<evidence type="ECO:0000259" key="6">
    <source>
        <dbReference type="Pfam" id="PF23726"/>
    </source>
</evidence>
<evidence type="ECO:0000256" key="1">
    <source>
        <dbReference type="ARBA" id="ARBA00004123"/>
    </source>
</evidence>
<keyword evidence="2" id="KW-0539">Nucleus</keyword>
<dbReference type="Gene3D" id="2.130.10.10">
    <property type="entry name" value="YVTN repeat-like/Quinoprotein amine dehydrogenase"/>
    <property type="match status" value="2"/>
</dbReference>
<evidence type="ECO:0000256" key="2">
    <source>
        <dbReference type="ARBA" id="ARBA00023242"/>
    </source>
</evidence>
<dbReference type="InterPro" id="IPR058543">
    <property type="entry name" value="Beta-prop_RSE1/DDB1/CPSF1_2nd"/>
</dbReference>
<dbReference type="InterPro" id="IPR050358">
    <property type="entry name" value="RSE1/DDB1/CFT1"/>
</dbReference>
<evidence type="ECO:0000313" key="8">
    <source>
        <dbReference type="RefSeq" id="XP_022932968.1"/>
    </source>
</evidence>